<dbReference type="RefSeq" id="WP_134753907.1">
    <property type="nucleotide sequence ID" value="NZ_MYFO02000003.1"/>
</dbReference>
<dbReference type="AlphaFoldDB" id="A0A4Y8PZL9"/>
<name>A0A4Y8PZL9_9BACL</name>
<dbReference type="OrthoDB" id="9779630at2"/>
<dbReference type="Pfam" id="PF04012">
    <property type="entry name" value="PspA_IM30"/>
    <property type="match status" value="1"/>
</dbReference>
<feature type="coiled-coil region" evidence="2">
    <location>
        <begin position="121"/>
        <end position="199"/>
    </location>
</feature>
<sequence length="219" mass="24219">MGILSRFKEIMSSNWNAGLDRAEGPEQMDRLMRSLTGDLGSVKAEMAAVTAAESRARRALDDCQAEVQKLQRYAEKAVEAGNDQEARKFLDRKAPLAVKEAQLQAAYDQAAANRTAMQQMHDKLAADVGQLEARYADLKARWTSAHAQQRTNEAQGAADAILDKWEDNIHEAEALAELKADKSKDLDAQFAELERLEKSASRTSDDELAAIKESLKAKE</sequence>
<accession>A0A4Y8PZL9</accession>
<dbReference type="EMBL" id="MYFO01000017">
    <property type="protein sequence ID" value="TFE86757.1"/>
    <property type="molecule type" value="Genomic_DNA"/>
</dbReference>
<gene>
    <name evidence="3" type="ORF">B5M42_14155</name>
</gene>
<proteinExistence type="inferred from homology"/>
<protein>
    <recommendedName>
        <fullName evidence="5">Phage shock protein A (PspA) family protein</fullName>
    </recommendedName>
</protein>
<evidence type="ECO:0000313" key="3">
    <source>
        <dbReference type="EMBL" id="TFE86757.1"/>
    </source>
</evidence>
<dbReference type="Proteomes" id="UP000298246">
    <property type="component" value="Unassembled WGS sequence"/>
</dbReference>
<comment type="similarity">
    <text evidence="1">Belongs to the PspA/Vipp/IM30 family.</text>
</comment>
<keyword evidence="4" id="KW-1185">Reference proteome</keyword>
<evidence type="ECO:0000313" key="4">
    <source>
        <dbReference type="Proteomes" id="UP000298246"/>
    </source>
</evidence>
<dbReference type="PANTHER" id="PTHR31088">
    <property type="entry name" value="MEMBRANE-ASSOCIATED PROTEIN VIPP1, CHLOROPLASTIC"/>
    <property type="match status" value="1"/>
</dbReference>
<comment type="caution">
    <text evidence="3">The sequence shown here is derived from an EMBL/GenBank/DDBJ whole genome shotgun (WGS) entry which is preliminary data.</text>
</comment>
<evidence type="ECO:0000256" key="2">
    <source>
        <dbReference type="SAM" id="Coils"/>
    </source>
</evidence>
<organism evidence="3 4">
    <name type="scientific">Paenibacillus athensensis</name>
    <dbReference type="NCBI Taxonomy" id="1967502"/>
    <lineage>
        <taxon>Bacteria</taxon>
        <taxon>Bacillati</taxon>
        <taxon>Bacillota</taxon>
        <taxon>Bacilli</taxon>
        <taxon>Bacillales</taxon>
        <taxon>Paenibacillaceae</taxon>
        <taxon>Paenibacillus</taxon>
    </lineage>
</organism>
<keyword evidence="2" id="KW-0175">Coiled coil</keyword>
<dbReference type="PANTHER" id="PTHR31088:SF6">
    <property type="entry name" value="PHAGE SHOCK PROTEIN A"/>
    <property type="match status" value="1"/>
</dbReference>
<evidence type="ECO:0000256" key="1">
    <source>
        <dbReference type="ARBA" id="ARBA00043985"/>
    </source>
</evidence>
<evidence type="ECO:0008006" key="5">
    <source>
        <dbReference type="Google" id="ProtNLM"/>
    </source>
</evidence>
<reference evidence="3 4" key="1">
    <citation type="submission" date="2017-03" db="EMBL/GenBank/DDBJ databases">
        <title>Isolation of Levoglucosan Utilizing Bacteria.</title>
        <authorList>
            <person name="Arya A.S."/>
        </authorList>
    </citation>
    <scope>NUCLEOTIDE SEQUENCE [LARGE SCALE GENOMIC DNA]</scope>
    <source>
        <strain evidence="3 4">MEC069</strain>
    </source>
</reference>
<dbReference type="InterPro" id="IPR007157">
    <property type="entry name" value="PspA_VIPP1"/>
</dbReference>